<dbReference type="Proteomes" id="UP001623232">
    <property type="component" value="Chromosome"/>
</dbReference>
<dbReference type="InterPro" id="IPR004220">
    <property type="entry name" value="5-COMe_2-OHmuconate_Isoase"/>
</dbReference>
<evidence type="ECO:0000313" key="1">
    <source>
        <dbReference type="EMBL" id="WZK88704.1"/>
    </source>
</evidence>
<sequence length="131" mass="14527">MPHLSIDYSANMEDRIDMPALCDTLRNAMIETGVFPLAGIRVRAFRADHVSIADGNPDHGYIDISVRLRAGRDLETRKRASAQIFAAAKTFLTPTMQTHSIALSFEMRDIDAELSPKTGSIRDHLKKGTSQ</sequence>
<dbReference type="CDD" id="cd00580">
    <property type="entry name" value="CHMI"/>
    <property type="match status" value="1"/>
</dbReference>
<evidence type="ECO:0000313" key="2">
    <source>
        <dbReference type="Proteomes" id="UP001623232"/>
    </source>
</evidence>
<reference evidence="1 2" key="1">
    <citation type="submission" date="2023-04" db="EMBL/GenBank/DDBJ databases">
        <title>Complete genome sequence of Alisedimentitalea scapharcae.</title>
        <authorList>
            <person name="Rong J.-C."/>
            <person name="Yi M.-L."/>
            <person name="Zhao Q."/>
        </authorList>
    </citation>
    <scope>NUCLEOTIDE SEQUENCE [LARGE SCALE GENOMIC DNA]</scope>
    <source>
        <strain evidence="1 2">KCTC 42119</strain>
    </source>
</reference>
<protein>
    <submittedName>
        <fullName evidence="1">5-carboxymethyl-2-hydroxymuconate Delta-isomerase</fullName>
    </submittedName>
</protein>
<name>A0ABZ2XTM5_9RHOB</name>
<dbReference type="SUPFAM" id="SSF55331">
    <property type="entry name" value="Tautomerase/MIF"/>
    <property type="match status" value="1"/>
</dbReference>
<dbReference type="PANTHER" id="PTHR37950">
    <property type="entry name" value="4-HYDROXYPHENYLACETATE CATABOLISM PROTEIN"/>
    <property type="match status" value="1"/>
</dbReference>
<keyword evidence="2" id="KW-1185">Reference proteome</keyword>
<dbReference type="Pfam" id="PF02962">
    <property type="entry name" value="CHMI"/>
    <property type="match status" value="1"/>
</dbReference>
<dbReference type="RefSeq" id="WP_406646206.1">
    <property type="nucleotide sequence ID" value="NZ_CP123584.1"/>
</dbReference>
<proteinExistence type="predicted"/>
<gene>
    <name evidence="1" type="ORF">QEZ52_19220</name>
</gene>
<organism evidence="1 2">
    <name type="scientific">Aliisedimentitalea scapharcae</name>
    <dbReference type="NCBI Taxonomy" id="1524259"/>
    <lineage>
        <taxon>Bacteria</taxon>
        <taxon>Pseudomonadati</taxon>
        <taxon>Pseudomonadota</taxon>
        <taxon>Alphaproteobacteria</taxon>
        <taxon>Rhodobacterales</taxon>
        <taxon>Roseobacteraceae</taxon>
        <taxon>Aliisedimentitalea</taxon>
    </lineage>
</organism>
<dbReference type="EMBL" id="CP123584">
    <property type="protein sequence ID" value="WZK88704.1"/>
    <property type="molecule type" value="Genomic_DNA"/>
</dbReference>
<dbReference type="Gene3D" id="3.30.429.10">
    <property type="entry name" value="Macrophage Migration Inhibitory Factor"/>
    <property type="match status" value="1"/>
</dbReference>
<accession>A0ABZ2XTM5</accession>
<dbReference type="InterPro" id="IPR014347">
    <property type="entry name" value="Tautomerase/MIF_sf"/>
</dbReference>
<dbReference type="PANTHER" id="PTHR37950:SF1">
    <property type="entry name" value="4-HYDROXYPHENYLACETATE CATABOLISM PROTEIN"/>
    <property type="match status" value="1"/>
</dbReference>